<dbReference type="Pfam" id="PF01239">
    <property type="entry name" value="PPTA"/>
    <property type="match status" value="5"/>
</dbReference>
<dbReference type="PROSITE" id="PS51147">
    <property type="entry name" value="PFTA"/>
    <property type="match status" value="5"/>
</dbReference>
<proteinExistence type="inferred from homology"/>
<dbReference type="EMBL" id="JAKCXM010000060">
    <property type="protein sequence ID" value="KAJ0404609.1"/>
    <property type="molecule type" value="Genomic_DNA"/>
</dbReference>
<evidence type="ECO:0000256" key="7">
    <source>
        <dbReference type="ARBA" id="ARBA00022737"/>
    </source>
</evidence>
<dbReference type="EC" id="2.5.1.59" evidence="3"/>
<dbReference type="GO" id="GO:0004660">
    <property type="term" value="F:protein farnesyltransferase activity"/>
    <property type="evidence" value="ECO:0007669"/>
    <property type="project" value="UniProtKB-EC"/>
</dbReference>
<evidence type="ECO:0000256" key="4">
    <source>
        <dbReference type="ARBA" id="ARBA00012702"/>
    </source>
</evidence>
<reference evidence="14" key="1">
    <citation type="submission" date="2021-12" db="EMBL/GenBank/DDBJ databases">
        <title>Prjna785345.</title>
        <authorList>
            <person name="Rujirawat T."/>
            <person name="Krajaejun T."/>
        </authorList>
    </citation>
    <scope>NUCLEOTIDE SEQUENCE</scope>
    <source>
        <strain evidence="14">Pi057C3</strain>
    </source>
</reference>
<name>A0AAD5M4Z9_PYTIN</name>
<evidence type="ECO:0000313" key="14">
    <source>
        <dbReference type="EMBL" id="KAJ0404609.1"/>
    </source>
</evidence>
<evidence type="ECO:0000256" key="13">
    <source>
        <dbReference type="ARBA" id="ARBA00043219"/>
    </source>
</evidence>
<evidence type="ECO:0000256" key="8">
    <source>
        <dbReference type="ARBA" id="ARBA00022842"/>
    </source>
</evidence>
<evidence type="ECO:0000256" key="12">
    <source>
        <dbReference type="ARBA" id="ARBA00043086"/>
    </source>
</evidence>
<comment type="similarity">
    <text evidence="2">Belongs to the protein prenyltransferase subunit alpha family.</text>
</comment>
<evidence type="ECO:0000313" key="15">
    <source>
        <dbReference type="Proteomes" id="UP001209570"/>
    </source>
</evidence>
<evidence type="ECO:0000256" key="5">
    <source>
        <dbReference type="ARBA" id="ARBA00022602"/>
    </source>
</evidence>
<dbReference type="AlphaFoldDB" id="A0AAD5M4Z9"/>
<evidence type="ECO:0000256" key="6">
    <source>
        <dbReference type="ARBA" id="ARBA00022679"/>
    </source>
</evidence>
<sequence>MGYASDPAWADVPKIPQDDGPDPIVRIMYSDKFKDVMDCFRGVLKLNELSERTLKLTLDVIDANPANYTAWAFRRKILDALNCNLYEELEYTERMALVHPKNYQIWHHRREICSMLQDGSQEKTFAARAIEEDAKNYHAWAHRQWAIRTFNLWDGELAFIEKLLEEDIRNNSAWNQRWFVIKHTTDLSVDVRRQEMAFAWTKINIAPHNESPWNYLRGLVRGHEDHFAVEVKANPWNYLRGLVRGHEDHFAVEVKAKCLALLADHQECIFPAALLVDLYDHEGTSDSVSAAHELLDKLMNETDRVRAAYWQYRKAALKVKH</sequence>
<evidence type="ECO:0000256" key="11">
    <source>
        <dbReference type="ARBA" id="ARBA00042436"/>
    </source>
</evidence>
<comment type="caution">
    <text evidence="14">The sequence shown here is derived from an EMBL/GenBank/DDBJ whole genome shotgun (WGS) entry which is preliminary data.</text>
</comment>
<keyword evidence="7" id="KW-0677">Repeat</keyword>
<keyword evidence="6" id="KW-0808">Transferase</keyword>
<evidence type="ECO:0000256" key="10">
    <source>
        <dbReference type="ARBA" id="ARBA00041392"/>
    </source>
</evidence>
<evidence type="ECO:0000256" key="3">
    <source>
        <dbReference type="ARBA" id="ARBA00012700"/>
    </source>
</evidence>
<dbReference type="EC" id="2.5.1.58" evidence="4"/>
<gene>
    <name evidence="14" type="ORF">P43SY_005567</name>
</gene>
<dbReference type="InterPro" id="IPR002088">
    <property type="entry name" value="Prenyl_trans_a"/>
</dbReference>
<dbReference type="GO" id="GO:0005953">
    <property type="term" value="C:CAAX-protein geranylgeranyltransferase complex"/>
    <property type="evidence" value="ECO:0007669"/>
    <property type="project" value="TreeGrafter"/>
</dbReference>
<dbReference type="GO" id="GO:0004662">
    <property type="term" value="F:CAAX-protein geranylgeranyltransferase activity"/>
    <property type="evidence" value="ECO:0007669"/>
    <property type="project" value="UniProtKB-EC"/>
</dbReference>
<dbReference type="GO" id="GO:0005965">
    <property type="term" value="C:protein farnesyltransferase complex"/>
    <property type="evidence" value="ECO:0007669"/>
    <property type="project" value="TreeGrafter"/>
</dbReference>
<protein>
    <recommendedName>
        <fullName evidence="9">Protein farnesyltransferase/geranylgeranyltransferase type-1 subunit alpha</fullName>
        <ecNumber evidence="4">2.5.1.58</ecNumber>
        <ecNumber evidence="3">2.5.1.59</ecNumber>
    </recommendedName>
    <alternativeName>
        <fullName evidence="12">CAAX farnesyltransferase subunit alpha</fullName>
    </alternativeName>
    <alternativeName>
        <fullName evidence="11">FTase-alpha</fullName>
    </alternativeName>
    <alternativeName>
        <fullName evidence="10">Ras proteins prenyltransferase subunit alpha</fullName>
    </alternativeName>
    <alternativeName>
        <fullName evidence="13">Type I protein geranyl-geranyltransferase subunit alpha</fullName>
    </alternativeName>
</protein>
<evidence type="ECO:0000256" key="1">
    <source>
        <dbReference type="ARBA" id="ARBA00001946"/>
    </source>
</evidence>
<dbReference type="PANTHER" id="PTHR11129:SF1">
    <property type="entry name" value="PROTEIN FARNESYLTRANSFERASE_GERANYLGERANYLTRANSFERASE TYPE-1 SUBUNIT ALPHA"/>
    <property type="match status" value="1"/>
</dbReference>
<accession>A0AAD5M4Z9</accession>
<organism evidence="14 15">
    <name type="scientific">Pythium insidiosum</name>
    <name type="common">Pythiosis disease agent</name>
    <dbReference type="NCBI Taxonomy" id="114742"/>
    <lineage>
        <taxon>Eukaryota</taxon>
        <taxon>Sar</taxon>
        <taxon>Stramenopiles</taxon>
        <taxon>Oomycota</taxon>
        <taxon>Peronosporomycetes</taxon>
        <taxon>Pythiales</taxon>
        <taxon>Pythiaceae</taxon>
        <taxon>Pythium</taxon>
    </lineage>
</organism>
<keyword evidence="8" id="KW-0460">Magnesium</keyword>
<evidence type="ECO:0000256" key="2">
    <source>
        <dbReference type="ARBA" id="ARBA00006734"/>
    </source>
</evidence>
<evidence type="ECO:0000256" key="9">
    <source>
        <dbReference type="ARBA" id="ARBA00040965"/>
    </source>
</evidence>
<dbReference type="PANTHER" id="PTHR11129">
    <property type="entry name" value="PROTEIN FARNESYLTRANSFERASE ALPHA SUBUNIT/RAB GERANYLGERANYL TRANSFERASE ALPHA SUBUNIT"/>
    <property type="match status" value="1"/>
</dbReference>
<keyword evidence="15" id="KW-1185">Reference proteome</keyword>
<dbReference type="Gene3D" id="1.25.40.120">
    <property type="entry name" value="Protein prenylyltransferase"/>
    <property type="match status" value="2"/>
</dbReference>
<dbReference type="Proteomes" id="UP001209570">
    <property type="component" value="Unassembled WGS sequence"/>
</dbReference>
<keyword evidence="5" id="KW-0637">Prenyltransferase</keyword>
<dbReference type="SUPFAM" id="SSF48439">
    <property type="entry name" value="Protein prenylyltransferase"/>
    <property type="match status" value="1"/>
</dbReference>
<comment type="cofactor">
    <cofactor evidence="1">
        <name>Mg(2+)</name>
        <dbReference type="ChEBI" id="CHEBI:18420"/>
    </cofactor>
</comment>